<dbReference type="GO" id="GO:0160147">
    <property type="term" value="F:tRNA pseudouridine(38-40) synthase activity"/>
    <property type="evidence" value="ECO:0007669"/>
    <property type="project" value="UniProtKB-EC"/>
</dbReference>
<dbReference type="AlphaFoldDB" id="A0A3R7X2E0"/>
<dbReference type="Gene3D" id="3.30.70.660">
    <property type="entry name" value="Pseudouridine synthase I, catalytic domain, C-terminal subdomain"/>
    <property type="match status" value="1"/>
</dbReference>
<evidence type="ECO:0000313" key="10">
    <source>
        <dbReference type="Proteomes" id="UP000284763"/>
    </source>
</evidence>
<comment type="similarity">
    <text evidence="1 4 7">Belongs to the tRNA pseudouridine synthase TruA family.</text>
</comment>
<sequence length="271" mass="30732">MRVAIKLAYTGEQYHGFQIQPNIDTIEGYLFSALKDLGIILDSKSSNYISSGRTDAGVHAAGQVVAFNSEKPSISIPRVINSKLPESICAWAHAEVLDDFNPRYDAFSRSYRYIMSGENIDISKIRLASRHFIGTHDFFNFCTNDGEKATIRTIKKIDIRITGPLIKLDIEADGFLWNMVRKIVTALKMVGSGVRDTEWIKQMLNPATYEEGIQSAHPYGLTLMSVNFPNKIDWKVDTYSVRKATELFKEKQLYNRVMSEVYENLIPSNET</sequence>
<dbReference type="InterPro" id="IPR001406">
    <property type="entry name" value="PsdUridine_synth_TruA"/>
</dbReference>
<reference evidence="9 10" key="1">
    <citation type="submission" date="2018-08" db="EMBL/GenBank/DDBJ databases">
        <title>The metabolism and importance of syntrophic acetate oxidation coupled to methane or sulfide production in haloalkaline environments.</title>
        <authorList>
            <person name="Timmers P.H.A."/>
            <person name="Vavourakis C.D."/>
            <person name="Sorokin D.Y."/>
            <person name="Sinninghe Damste J.S."/>
            <person name="Muyzer G."/>
            <person name="Stams A.J.M."/>
            <person name="Plugge C.M."/>
        </authorList>
    </citation>
    <scope>NUCLEOTIDE SEQUENCE [LARGE SCALE GENOMIC DNA]</scope>
    <source>
        <strain evidence="9">MSAO_Arc3</strain>
    </source>
</reference>
<dbReference type="NCBIfam" id="TIGR00071">
    <property type="entry name" value="hisT_truA"/>
    <property type="match status" value="1"/>
</dbReference>
<dbReference type="Pfam" id="PF01416">
    <property type="entry name" value="PseudoU_synth_1"/>
    <property type="match status" value="2"/>
</dbReference>
<dbReference type="Gene3D" id="3.30.70.580">
    <property type="entry name" value="Pseudouridine synthase I, catalytic domain, N-terminal subdomain"/>
    <property type="match status" value="1"/>
</dbReference>
<dbReference type="FunFam" id="3.30.70.580:FF:000001">
    <property type="entry name" value="tRNA pseudouridine synthase A"/>
    <property type="match status" value="1"/>
</dbReference>
<evidence type="ECO:0000256" key="5">
    <source>
        <dbReference type="PIRSR" id="PIRSR001430-1"/>
    </source>
</evidence>
<name>A0A3R7X2E0_9EURY</name>
<comment type="function">
    <text evidence="4">Formation of pseudouridine at positions 38, 39 and 40 in the anticodon stem and loop of transfer RNAs.</text>
</comment>
<feature type="domain" description="Pseudouridine synthase I TruA alpha/beta" evidence="8">
    <location>
        <begin position="8"/>
        <end position="105"/>
    </location>
</feature>
<dbReference type="PANTHER" id="PTHR11142">
    <property type="entry name" value="PSEUDOURIDYLATE SYNTHASE"/>
    <property type="match status" value="1"/>
</dbReference>
<dbReference type="InterPro" id="IPR020097">
    <property type="entry name" value="PsdUridine_synth_TruA_a/b_dom"/>
</dbReference>
<protein>
    <recommendedName>
        <fullName evidence="4">tRNA pseudouridine synthase A</fullName>
        <ecNumber evidence="4">5.4.99.12</ecNumber>
    </recommendedName>
    <alternativeName>
        <fullName evidence="4">tRNA pseudouridine(38-40) synthase</fullName>
    </alternativeName>
    <alternativeName>
        <fullName evidence="4">tRNA pseudouridylate synthase I</fullName>
    </alternativeName>
    <alternativeName>
        <fullName evidence="4">tRNA-uridine isomerase I</fullName>
    </alternativeName>
</protein>
<proteinExistence type="inferred from homology"/>
<feature type="domain" description="Pseudouridine synthase I TruA alpha/beta" evidence="8">
    <location>
        <begin position="128"/>
        <end position="229"/>
    </location>
</feature>
<dbReference type="InterPro" id="IPR020103">
    <property type="entry name" value="PsdUridine_synth_cat_dom_sf"/>
</dbReference>
<evidence type="ECO:0000256" key="7">
    <source>
        <dbReference type="RuleBase" id="RU003792"/>
    </source>
</evidence>
<dbReference type="EMBL" id="QZAB01000589">
    <property type="protein sequence ID" value="RQD79924.1"/>
    <property type="molecule type" value="Genomic_DNA"/>
</dbReference>
<evidence type="ECO:0000256" key="4">
    <source>
        <dbReference type="HAMAP-Rule" id="MF_00171"/>
    </source>
</evidence>
<accession>A0A3R7X2E0</accession>
<dbReference type="RefSeq" id="WP_259135261.1">
    <property type="nucleotide sequence ID" value="NZ_JANUCS010000012.1"/>
</dbReference>
<evidence type="ECO:0000256" key="3">
    <source>
        <dbReference type="ARBA" id="ARBA00023235"/>
    </source>
</evidence>
<dbReference type="HAMAP" id="MF_00171">
    <property type="entry name" value="TruA"/>
    <property type="match status" value="1"/>
</dbReference>
<comment type="catalytic activity">
    <reaction evidence="4 7">
        <text>uridine(38/39/40) in tRNA = pseudouridine(38/39/40) in tRNA</text>
        <dbReference type="Rhea" id="RHEA:22376"/>
        <dbReference type="Rhea" id="RHEA-COMP:10085"/>
        <dbReference type="Rhea" id="RHEA-COMP:10087"/>
        <dbReference type="ChEBI" id="CHEBI:65314"/>
        <dbReference type="ChEBI" id="CHEBI:65315"/>
        <dbReference type="EC" id="5.4.99.12"/>
    </reaction>
</comment>
<comment type="caution">
    <text evidence="9">The sequence shown here is derived from an EMBL/GenBank/DDBJ whole genome shotgun (WGS) entry which is preliminary data.</text>
</comment>
<keyword evidence="3 4" id="KW-0413">Isomerase</keyword>
<feature type="active site" description="Nucleophile" evidence="4 5">
    <location>
        <position position="55"/>
    </location>
</feature>
<gene>
    <name evidence="4 9" type="primary">truA</name>
    <name evidence="9" type="ORF">D5R95_09235</name>
</gene>
<dbReference type="SUPFAM" id="SSF55120">
    <property type="entry name" value="Pseudouridine synthase"/>
    <property type="match status" value="1"/>
</dbReference>
<dbReference type="PIRSF" id="PIRSF001430">
    <property type="entry name" value="tRNA_psdUrid_synth"/>
    <property type="match status" value="1"/>
</dbReference>
<evidence type="ECO:0000259" key="8">
    <source>
        <dbReference type="Pfam" id="PF01416"/>
    </source>
</evidence>
<organism evidence="9 10">
    <name type="scientific">Methanosalsum natronophilum</name>
    <dbReference type="NCBI Taxonomy" id="768733"/>
    <lineage>
        <taxon>Archaea</taxon>
        <taxon>Methanobacteriati</taxon>
        <taxon>Methanobacteriota</taxon>
        <taxon>Stenosarchaea group</taxon>
        <taxon>Methanomicrobia</taxon>
        <taxon>Methanosarcinales</taxon>
        <taxon>Methanosarcinaceae</taxon>
        <taxon>Methanosalsum</taxon>
    </lineage>
</organism>
<evidence type="ECO:0000256" key="6">
    <source>
        <dbReference type="PIRSR" id="PIRSR001430-2"/>
    </source>
</evidence>
<dbReference type="Proteomes" id="UP000284763">
    <property type="component" value="Unassembled WGS sequence"/>
</dbReference>
<evidence type="ECO:0000313" key="9">
    <source>
        <dbReference type="EMBL" id="RQD79924.1"/>
    </source>
</evidence>
<evidence type="ECO:0000256" key="1">
    <source>
        <dbReference type="ARBA" id="ARBA00009375"/>
    </source>
</evidence>
<dbReference type="GO" id="GO:0031119">
    <property type="term" value="P:tRNA pseudouridine synthesis"/>
    <property type="evidence" value="ECO:0007669"/>
    <property type="project" value="UniProtKB-UniRule"/>
</dbReference>
<comment type="caution">
    <text evidence="4">Lacks conserved residue(s) required for the propagation of feature annotation.</text>
</comment>
<feature type="binding site" evidence="4 6">
    <location>
        <position position="111"/>
    </location>
    <ligand>
        <name>substrate</name>
    </ligand>
</feature>
<dbReference type="InterPro" id="IPR020095">
    <property type="entry name" value="PsdUridine_synth_TruA_C"/>
</dbReference>
<dbReference type="EC" id="5.4.99.12" evidence="4"/>
<evidence type="ECO:0000256" key="2">
    <source>
        <dbReference type="ARBA" id="ARBA00022694"/>
    </source>
</evidence>
<dbReference type="InterPro" id="IPR020094">
    <property type="entry name" value="TruA/RsuA/RluB/E/F_N"/>
</dbReference>
<dbReference type="GO" id="GO:0003723">
    <property type="term" value="F:RNA binding"/>
    <property type="evidence" value="ECO:0007669"/>
    <property type="project" value="InterPro"/>
</dbReference>
<dbReference type="PANTHER" id="PTHR11142:SF0">
    <property type="entry name" value="TRNA PSEUDOURIDINE SYNTHASE-LIKE 1"/>
    <property type="match status" value="1"/>
</dbReference>
<keyword evidence="2 4" id="KW-0819">tRNA processing</keyword>